<dbReference type="EMBL" id="LROR01000032">
    <property type="protein sequence ID" value="OBR96662.1"/>
    <property type="molecule type" value="Genomic_DNA"/>
</dbReference>
<dbReference type="AlphaFoldDB" id="A0A166TU75"/>
<evidence type="ECO:0000313" key="2">
    <source>
        <dbReference type="EMBL" id="OBR96662.1"/>
    </source>
</evidence>
<sequence length="47" mass="5399">MAKEVDILEIECCPFCGEKKDLEFWTDDGIVICNNCGRNFKTVEDNI</sequence>
<dbReference type="EMBL" id="LITQ01000008">
    <property type="protein sequence ID" value="OAA94100.1"/>
    <property type="molecule type" value="Genomic_DNA"/>
</dbReference>
<dbReference type="PATRIC" id="fig|1705578.3.peg.3665"/>
<name>A0A166TU75_9CLOT</name>
<keyword evidence="4" id="KW-1185">Reference proteome</keyword>
<reference evidence="1 3" key="1">
    <citation type="journal article" date="2015" name="Biotechnol. Bioeng.">
        <title>Genome sequence and phenotypic characterization of Caulobacter segnis.</title>
        <authorList>
            <person name="Patel S."/>
            <person name="Fletcher B."/>
            <person name="Scott D.C."/>
            <person name="Ely B."/>
        </authorList>
    </citation>
    <scope>NUCLEOTIDE SEQUENCE [LARGE SCALE GENOMIC DNA]</scope>
    <source>
        <strain evidence="1 3">PS02</strain>
    </source>
</reference>
<accession>A0A166TU75</accession>
<evidence type="ECO:0000313" key="4">
    <source>
        <dbReference type="Proteomes" id="UP000093694"/>
    </source>
</evidence>
<organism evidence="1 3">
    <name type="scientific">Clostridium coskatii</name>
    <dbReference type="NCBI Taxonomy" id="1705578"/>
    <lineage>
        <taxon>Bacteria</taxon>
        <taxon>Bacillati</taxon>
        <taxon>Bacillota</taxon>
        <taxon>Clostridia</taxon>
        <taxon>Eubacteriales</taxon>
        <taxon>Clostridiaceae</taxon>
        <taxon>Clostridium</taxon>
    </lineage>
</organism>
<dbReference type="Proteomes" id="UP000093694">
    <property type="component" value="Unassembled WGS sequence"/>
</dbReference>
<evidence type="ECO:0000313" key="3">
    <source>
        <dbReference type="Proteomes" id="UP000077384"/>
    </source>
</evidence>
<gene>
    <name evidence="2" type="ORF">CLCOS_08240</name>
    <name evidence="1" type="ORF">WX73_03670</name>
</gene>
<reference evidence="2 4" key="2">
    <citation type="journal article" date="2016" name="Front. Microbiol.">
        <title>Industrial Acetogenic Biocatalysts: A Comparative Metabolic and Genomic Analysis.</title>
        <authorList>
            <person name="Bengelsdorf F."/>
            <person name="Poehlein A."/>
            <person name="Sonja S."/>
            <person name="Erz C."/>
            <person name="Hummel T."/>
            <person name="Hoffmeister S."/>
            <person name="Daniel R."/>
            <person name="Durre P."/>
        </authorList>
    </citation>
    <scope>NUCLEOTIDE SEQUENCE [LARGE SCALE GENOMIC DNA]</scope>
    <source>
        <strain evidence="2 4">PTA-10522</strain>
    </source>
</reference>
<dbReference type="RefSeq" id="WP_156496363.1">
    <property type="nucleotide sequence ID" value="NZ_LITQ01000008.1"/>
</dbReference>
<evidence type="ECO:0000313" key="1">
    <source>
        <dbReference type="EMBL" id="OAA94100.1"/>
    </source>
</evidence>
<comment type="caution">
    <text evidence="1">The sequence shown here is derived from an EMBL/GenBank/DDBJ whole genome shotgun (WGS) entry which is preliminary data.</text>
</comment>
<proteinExistence type="predicted"/>
<protein>
    <submittedName>
        <fullName evidence="1">Uncharacterized protein</fullName>
    </submittedName>
</protein>
<dbReference type="Proteomes" id="UP000077384">
    <property type="component" value="Unassembled WGS sequence"/>
</dbReference>